<dbReference type="EMBL" id="JAGGNH010000004">
    <property type="protein sequence ID" value="KAJ0974816.1"/>
    <property type="molecule type" value="Genomic_DNA"/>
</dbReference>
<dbReference type="SUPFAM" id="SSF52833">
    <property type="entry name" value="Thioredoxin-like"/>
    <property type="match status" value="1"/>
</dbReference>
<reference evidence="5" key="2">
    <citation type="journal article" date="2022" name="Hortic Res">
        <title>The genome of Dioscorea zingiberensis sheds light on the biosynthesis, origin and evolution of the medicinally important diosgenin saponins.</title>
        <authorList>
            <person name="Li Y."/>
            <person name="Tan C."/>
            <person name="Li Z."/>
            <person name="Guo J."/>
            <person name="Li S."/>
            <person name="Chen X."/>
            <person name="Wang C."/>
            <person name="Dai X."/>
            <person name="Yang H."/>
            <person name="Song W."/>
            <person name="Hou L."/>
            <person name="Xu J."/>
            <person name="Tong Z."/>
            <person name="Xu A."/>
            <person name="Yuan X."/>
            <person name="Wang W."/>
            <person name="Yang Q."/>
            <person name="Chen L."/>
            <person name="Sun Z."/>
            <person name="Wang K."/>
            <person name="Pan B."/>
            <person name="Chen J."/>
            <person name="Bao Y."/>
            <person name="Liu F."/>
            <person name="Qi X."/>
            <person name="Gang D.R."/>
            <person name="Wen J."/>
            <person name="Li J."/>
        </authorList>
    </citation>
    <scope>NUCLEOTIDE SEQUENCE</scope>
    <source>
        <strain evidence="5">Dzin_1.0</strain>
    </source>
</reference>
<evidence type="ECO:0000256" key="1">
    <source>
        <dbReference type="ARBA" id="ARBA00022982"/>
    </source>
</evidence>
<accession>A0A9D5CK73</accession>
<dbReference type="CDD" id="cd02947">
    <property type="entry name" value="TRX_family"/>
    <property type="match status" value="1"/>
</dbReference>
<comment type="caution">
    <text evidence="5">The sequence shown here is derived from an EMBL/GenBank/DDBJ whole genome shotgun (WGS) entry which is preliminary data.</text>
</comment>
<dbReference type="InterPro" id="IPR036249">
    <property type="entry name" value="Thioredoxin-like_sf"/>
</dbReference>
<dbReference type="InterPro" id="IPR013766">
    <property type="entry name" value="Thioredoxin_domain"/>
</dbReference>
<dbReference type="OrthoDB" id="10263751at2759"/>
<dbReference type="FunFam" id="3.40.30.10:FF:000245">
    <property type="entry name" value="Thioredoxin"/>
    <property type="match status" value="1"/>
</dbReference>
<evidence type="ECO:0000256" key="2">
    <source>
        <dbReference type="ARBA" id="ARBA00023157"/>
    </source>
</evidence>
<keyword evidence="2" id="KW-1015">Disulfide bond</keyword>
<keyword evidence="1" id="KW-0249">Electron transport</keyword>
<sequence>MEEGAVISKVVKVDSEEAWESSISQANNQGFPVFVHFTASWCVPSIAMNPCFEELATKYQHMMFLLVDVDELKGVASKMEVKAMPTFVLIKDGKVMDRIVGANPEEINKRIDAFLQTHHQPNCD</sequence>
<feature type="domain" description="Thioredoxin" evidence="4">
    <location>
        <begin position="1"/>
        <end position="116"/>
    </location>
</feature>
<dbReference type="PANTHER" id="PTHR10438:SF242">
    <property type="entry name" value="THIOREDOXIN-LIKE PROTEIN CXXS1"/>
    <property type="match status" value="1"/>
</dbReference>
<dbReference type="Proteomes" id="UP001085076">
    <property type="component" value="Miscellaneous, Linkage group lg04"/>
</dbReference>
<organism evidence="5 6">
    <name type="scientific">Dioscorea zingiberensis</name>
    <dbReference type="NCBI Taxonomy" id="325984"/>
    <lineage>
        <taxon>Eukaryota</taxon>
        <taxon>Viridiplantae</taxon>
        <taxon>Streptophyta</taxon>
        <taxon>Embryophyta</taxon>
        <taxon>Tracheophyta</taxon>
        <taxon>Spermatophyta</taxon>
        <taxon>Magnoliopsida</taxon>
        <taxon>Liliopsida</taxon>
        <taxon>Dioscoreales</taxon>
        <taxon>Dioscoreaceae</taxon>
        <taxon>Dioscorea</taxon>
    </lineage>
</organism>
<name>A0A9D5CK73_9LILI</name>
<proteinExistence type="predicted"/>
<dbReference type="PROSITE" id="PS51352">
    <property type="entry name" value="THIOREDOXIN_2"/>
    <property type="match status" value="1"/>
</dbReference>
<dbReference type="Gene3D" id="3.40.30.10">
    <property type="entry name" value="Glutaredoxin"/>
    <property type="match status" value="1"/>
</dbReference>
<protein>
    <recommendedName>
        <fullName evidence="4">Thioredoxin domain-containing protein</fullName>
    </recommendedName>
</protein>
<dbReference type="AlphaFoldDB" id="A0A9D5CK73"/>
<dbReference type="InterPro" id="IPR050620">
    <property type="entry name" value="Thioredoxin_H-type-like"/>
</dbReference>
<evidence type="ECO:0000256" key="3">
    <source>
        <dbReference type="ARBA" id="ARBA00023284"/>
    </source>
</evidence>
<keyword evidence="6" id="KW-1185">Reference proteome</keyword>
<keyword evidence="1" id="KW-0813">Transport</keyword>
<reference evidence="5" key="1">
    <citation type="submission" date="2021-03" db="EMBL/GenBank/DDBJ databases">
        <authorList>
            <person name="Li Z."/>
            <person name="Yang C."/>
        </authorList>
    </citation>
    <scope>NUCLEOTIDE SEQUENCE</scope>
    <source>
        <strain evidence="5">Dzin_1.0</strain>
        <tissue evidence="5">Leaf</tissue>
    </source>
</reference>
<dbReference type="Pfam" id="PF00085">
    <property type="entry name" value="Thioredoxin"/>
    <property type="match status" value="1"/>
</dbReference>
<gene>
    <name evidence="5" type="ORF">J5N97_016781</name>
</gene>
<dbReference type="PANTHER" id="PTHR10438">
    <property type="entry name" value="THIOREDOXIN"/>
    <property type="match status" value="1"/>
</dbReference>
<evidence type="ECO:0000313" key="6">
    <source>
        <dbReference type="Proteomes" id="UP001085076"/>
    </source>
</evidence>
<keyword evidence="3" id="KW-0676">Redox-active center</keyword>
<evidence type="ECO:0000259" key="4">
    <source>
        <dbReference type="PROSITE" id="PS51352"/>
    </source>
</evidence>
<evidence type="ECO:0000313" key="5">
    <source>
        <dbReference type="EMBL" id="KAJ0974816.1"/>
    </source>
</evidence>